<feature type="domain" description="ATXR3 C-terminal" evidence="1">
    <location>
        <begin position="122"/>
        <end position="403"/>
    </location>
</feature>
<organism evidence="2">
    <name type="scientific">Sesamum calycinum</name>
    <dbReference type="NCBI Taxonomy" id="2727403"/>
    <lineage>
        <taxon>Eukaryota</taxon>
        <taxon>Viridiplantae</taxon>
        <taxon>Streptophyta</taxon>
        <taxon>Embryophyta</taxon>
        <taxon>Tracheophyta</taxon>
        <taxon>Spermatophyta</taxon>
        <taxon>Magnoliopsida</taxon>
        <taxon>eudicotyledons</taxon>
        <taxon>Gunneridae</taxon>
        <taxon>Pentapetalae</taxon>
        <taxon>asterids</taxon>
        <taxon>lamiids</taxon>
        <taxon>Lamiales</taxon>
        <taxon>Pedaliaceae</taxon>
        <taxon>Sesamum</taxon>
    </lineage>
</organism>
<dbReference type="InterPro" id="IPR045606">
    <property type="entry name" value="ATXR3_C"/>
</dbReference>
<dbReference type="PANTHER" id="PTHR46655">
    <property type="entry name" value="HISTONE-LYSINE N-METHYLTRANSFERASE ATXR3"/>
    <property type="match status" value="1"/>
</dbReference>
<dbReference type="AlphaFoldDB" id="A0AAW2MAH9"/>
<protein>
    <submittedName>
        <fullName evidence="2">Histone-lysine N-methyltransferase ATXR3</fullName>
    </submittedName>
</protein>
<feature type="non-terminal residue" evidence="2">
    <location>
        <position position="1"/>
    </location>
</feature>
<dbReference type="PANTHER" id="PTHR46655:SF1">
    <property type="entry name" value="HISTONE-LYSINE N-METHYLTRANSFERASE ATXR3"/>
    <property type="match status" value="1"/>
</dbReference>
<accession>A0AAW2MAH9</accession>
<reference evidence="2" key="1">
    <citation type="submission" date="2020-06" db="EMBL/GenBank/DDBJ databases">
        <authorList>
            <person name="Li T."/>
            <person name="Hu X."/>
            <person name="Zhang T."/>
            <person name="Song X."/>
            <person name="Zhang H."/>
            <person name="Dai N."/>
            <person name="Sheng W."/>
            <person name="Hou X."/>
            <person name="Wei L."/>
        </authorList>
    </citation>
    <scope>NUCLEOTIDE SEQUENCE</scope>
    <source>
        <strain evidence="2">KEN8</strain>
        <tissue evidence="2">Leaf</tissue>
    </source>
</reference>
<proteinExistence type="predicted"/>
<dbReference type="CDD" id="cd09917">
    <property type="entry name" value="F-box_SF"/>
    <property type="match status" value="1"/>
</dbReference>
<reference evidence="2" key="2">
    <citation type="journal article" date="2024" name="Plant">
        <title>Genomic evolution and insights into agronomic trait innovations of Sesamum species.</title>
        <authorList>
            <person name="Miao H."/>
            <person name="Wang L."/>
            <person name="Qu L."/>
            <person name="Liu H."/>
            <person name="Sun Y."/>
            <person name="Le M."/>
            <person name="Wang Q."/>
            <person name="Wei S."/>
            <person name="Zheng Y."/>
            <person name="Lin W."/>
            <person name="Duan Y."/>
            <person name="Cao H."/>
            <person name="Xiong S."/>
            <person name="Wang X."/>
            <person name="Wei L."/>
            <person name="Li C."/>
            <person name="Ma Q."/>
            <person name="Ju M."/>
            <person name="Zhao R."/>
            <person name="Li G."/>
            <person name="Mu C."/>
            <person name="Tian Q."/>
            <person name="Mei H."/>
            <person name="Zhang T."/>
            <person name="Gao T."/>
            <person name="Zhang H."/>
        </authorList>
    </citation>
    <scope>NUCLEOTIDE SEQUENCE</scope>
    <source>
        <strain evidence="2">KEN8</strain>
    </source>
</reference>
<gene>
    <name evidence="2" type="ORF">Scaly_2256300</name>
</gene>
<dbReference type="InterPro" id="IPR036047">
    <property type="entry name" value="F-box-like_dom_sf"/>
</dbReference>
<dbReference type="SUPFAM" id="SSF81383">
    <property type="entry name" value="F-box domain"/>
    <property type="match status" value="1"/>
</dbReference>
<dbReference type="EMBL" id="JACGWM010000014">
    <property type="protein sequence ID" value="KAL0328237.1"/>
    <property type="molecule type" value="Genomic_DNA"/>
</dbReference>
<sequence length="403" mass="46280">ITSALAKRTRINGTGEEYEMEEDVLSFQNDECEFDDLCGDVTFRKGEAVDSEVERGSWDLLDGHVLARVFHFLRADIKSLSYAALTCKHWQSVVKFYKDVSRQVDFGAIAPNCSNSVVLKIMVRYVMRCVFGDPKKAPPPLERLSPEEAVSYLWKGEGSLVEELIQCMAPHMEDVTLRDLKAKIHAHDPSGYDDTEMKLRKSLLWLRDEVRNLPCTYKSRHDAAADLIHIYAYTKSFFRIRSRLAGYEKVTSPPVYITPLDLGPKYADKLGSGVHEYYKTYSETYCLGQLMFWHNQNAEPDTTLAKASRGCLSLPDVGSFYAKVQKPSRQRVYGPRTLKFMLARMEKQAQRPWPKDRIWSFKSSMKVVGSPMLDAVLHKATIDKEMVHWLKHRPPIYQAMWDS</sequence>
<dbReference type="Pfam" id="PF19633">
    <property type="entry name" value="SDG2_C"/>
    <property type="match status" value="1"/>
</dbReference>
<name>A0AAW2MAH9_9LAMI</name>
<evidence type="ECO:0000259" key="1">
    <source>
        <dbReference type="Pfam" id="PF19633"/>
    </source>
</evidence>
<comment type="caution">
    <text evidence="2">The sequence shown here is derived from an EMBL/GenBank/DDBJ whole genome shotgun (WGS) entry which is preliminary data.</text>
</comment>
<evidence type="ECO:0000313" key="2">
    <source>
        <dbReference type="EMBL" id="KAL0328237.1"/>
    </source>
</evidence>